<dbReference type="InterPro" id="IPR001640">
    <property type="entry name" value="Lgt"/>
</dbReference>
<dbReference type="GO" id="GO:0008961">
    <property type="term" value="F:phosphatidylglycerol-prolipoprotein diacylglyceryl transferase activity"/>
    <property type="evidence" value="ECO:0007669"/>
    <property type="project" value="InterPro"/>
</dbReference>
<feature type="transmembrane region" description="Helical" evidence="7">
    <location>
        <begin position="136"/>
        <end position="157"/>
    </location>
</feature>
<evidence type="ECO:0000256" key="4">
    <source>
        <dbReference type="ARBA" id="ARBA00022692"/>
    </source>
</evidence>
<keyword evidence="3 8" id="KW-0808">Transferase</keyword>
<feature type="transmembrane region" description="Helical" evidence="7">
    <location>
        <begin position="169"/>
        <end position="188"/>
    </location>
</feature>
<evidence type="ECO:0000313" key="9">
    <source>
        <dbReference type="Proteomes" id="UP000605670"/>
    </source>
</evidence>
<dbReference type="PANTHER" id="PTHR30589">
    <property type="entry name" value="PROLIPOPROTEIN DIACYLGLYCERYL TRANSFERASE"/>
    <property type="match status" value="1"/>
</dbReference>
<reference evidence="8" key="1">
    <citation type="journal article" date="2014" name="Int. J. Syst. Evol. Microbiol.">
        <title>Complete genome sequence of Corynebacterium casei LMG S-19264T (=DSM 44701T), isolated from a smear-ripened cheese.</title>
        <authorList>
            <consortium name="US DOE Joint Genome Institute (JGI-PGF)"/>
            <person name="Walter F."/>
            <person name="Albersmeier A."/>
            <person name="Kalinowski J."/>
            <person name="Ruckert C."/>
        </authorList>
    </citation>
    <scope>NUCLEOTIDE SEQUENCE</scope>
    <source>
        <strain evidence="8">CGMCC 1.12160</strain>
    </source>
</reference>
<dbReference type="AlphaFoldDB" id="A0A917F5W9"/>
<keyword evidence="4 7" id="KW-0812">Transmembrane</keyword>
<comment type="caution">
    <text evidence="8">The sequence shown here is derived from an EMBL/GenBank/DDBJ whole genome shotgun (WGS) entry which is preliminary data.</text>
</comment>
<feature type="transmembrane region" description="Helical" evidence="7">
    <location>
        <begin position="85"/>
        <end position="107"/>
    </location>
</feature>
<dbReference type="Pfam" id="PF01790">
    <property type="entry name" value="LGT"/>
    <property type="match status" value="1"/>
</dbReference>
<keyword evidence="2" id="KW-1003">Cell membrane</keyword>
<evidence type="ECO:0000256" key="6">
    <source>
        <dbReference type="ARBA" id="ARBA00023136"/>
    </source>
</evidence>
<gene>
    <name evidence="8" type="primary">lgt</name>
    <name evidence="8" type="ORF">GCM10011366_13060</name>
</gene>
<keyword evidence="9" id="KW-1185">Reference proteome</keyword>
<dbReference type="EMBL" id="BMEM01000001">
    <property type="protein sequence ID" value="GGF46717.1"/>
    <property type="molecule type" value="Genomic_DNA"/>
</dbReference>
<evidence type="ECO:0000256" key="1">
    <source>
        <dbReference type="ARBA" id="ARBA00007150"/>
    </source>
</evidence>
<dbReference type="Proteomes" id="UP000605670">
    <property type="component" value="Unassembled WGS sequence"/>
</dbReference>
<comment type="similarity">
    <text evidence="1">Belongs to the Lgt family.</text>
</comment>
<dbReference type="GO" id="GO:0042158">
    <property type="term" value="P:lipoprotein biosynthetic process"/>
    <property type="evidence" value="ECO:0007669"/>
    <property type="project" value="InterPro"/>
</dbReference>
<sequence>MVWLQVRHHQLRDERLLYVVTGALVGGALFMRLGTWLQHVDLRDNASLAEQWVYGNRSILGGLVGAWLGVHIAKRLTGYRPRTGHLFAPAVAAAMAVGRIGCALTELPGTPSSLGVGPVLDTDTAVRLGGVAGVPLHLSLVYESVFHAVAFALLWWWLRDRLHRPAEAFVLYIAAYGVFRFLVEFVRGNEVVWLGMTRPQLFLALTVPLVLARVWWLWRHGRLSPALPGPRTAPSQEITA</sequence>
<keyword evidence="5 7" id="KW-1133">Transmembrane helix</keyword>
<evidence type="ECO:0000313" key="8">
    <source>
        <dbReference type="EMBL" id="GGF46717.1"/>
    </source>
</evidence>
<accession>A0A917F5W9</accession>
<evidence type="ECO:0000256" key="5">
    <source>
        <dbReference type="ARBA" id="ARBA00022989"/>
    </source>
</evidence>
<organism evidence="8 9">
    <name type="scientific">Ornithinimicrobium tianjinense</name>
    <dbReference type="NCBI Taxonomy" id="1195761"/>
    <lineage>
        <taxon>Bacteria</taxon>
        <taxon>Bacillati</taxon>
        <taxon>Actinomycetota</taxon>
        <taxon>Actinomycetes</taxon>
        <taxon>Micrococcales</taxon>
        <taxon>Ornithinimicrobiaceae</taxon>
        <taxon>Ornithinimicrobium</taxon>
    </lineage>
</organism>
<name>A0A917F5W9_9MICO</name>
<dbReference type="GO" id="GO:0005886">
    <property type="term" value="C:plasma membrane"/>
    <property type="evidence" value="ECO:0007669"/>
    <property type="project" value="InterPro"/>
</dbReference>
<feature type="transmembrane region" description="Helical" evidence="7">
    <location>
        <begin position="16"/>
        <end position="34"/>
    </location>
</feature>
<reference evidence="8" key="2">
    <citation type="submission" date="2020-09" db="EMBL/GenBank/DDBJ databases">
        <authorList>
            <person name="Sun Q."/>
            <person name="Zhou Y."/>
        </authorList>
    </citation>
    <scope>NUCLEOTIDE SEQUENCE</scope>
    <source>
        <strain evidence="8">CGMCC 1.12160</strain>
    </source>
</reference>
<evidence type="ECO:0000256" key="3">
    <source>
        <dbReference type="ARBA" id="ARBA00022679"/>
    </source>
</evidence>
<dbReference type="PANTHER" id="PTHR30589:SF0">
    <property type="entry name" value="PHOSPHATIDYLGLYCEROL--PROLIPOPROTEIN DIACYLGLYCERYL TRANSFERASE"/>
    <property type="match status" value="1"/>
</dbReference>
<feature type="transmembrane region" description="Helical" evidence="7">
    <location>
        <begin position="54"/>
        <end position="73"/>
    </location>
</feature>
<evidence type="ECO:0000256" key="2">
    <source>
        <dbReference type="ARBA" id="ARBA00022475"/>
    </source>
</evidence>
<evidence type="ECO:0000256" key="7">
    <source>
        <dbReference type="SAM" id="Phobius"/>
    </source>
</evidence>
<proteinExistence type="inferred from homology"/>
<protein>
    <submittedName>
        <fullName evidence="8">Diacylglyceryl transferase</fullName>
    </submittedName>
</protein>
<feature type="transmembrane region" description="Helical" evidence="7">
    <location>
        <begin position="200"/>
        <end position="218"/>
    </location>
</feature>
<keyword evidence="6 7" id="KW-0472">Membrane</keyword>